<gene>
    <name evidence="2" type="ORF">P167DRAFT_545220</name>
</gene>
<feature type="region of interest" description="Disordered" evidence="1">
    <location>
        <begin position="123"/>
        <end position="183"/>
    </location>
</feature>
<sequence>MSAPHANDQPTEQQPRRGSLSRGLTDLFSSSRSTTAAAYPGPISSAANSRRRMSISSGITGTSPPRIQAQMPIRRGSIASVSSAASSVVDENAVEDDEGPTQPFARRLSFGARALRDIRIPGGRVPTGAASPTVARGFWGDSGRSNSISQGDEAGQQRRQSIATMPEPVNTMPKRSNTVDPMQERMLKGDFYFD</sequence>
<accession>A0A3N4KQZ0</accession>
<feature type="compositionally biased region" description="Polar residues" evidence="1">
    <location>
        <begin position="27"/>
        <end position="36"/>
    </location>
</feature>
<feature type="region of interest" description="Disordered" evidence="1">
    <location>
        <begin position="1"/>
        <end position="105"/>
    </location>
</feature>
<dbReference type="Proteomes" id="UP000277580">
    <property type="component" value="Unassembled WGS sequence"/>
</dbReference>
<protein>
    <submittedName>
        <fullName evidence="2">Uncharacterized protein</fullName>
    </submittedName>
</protein>
<name>A0A3N4KQZ0_9PEZI</name>
<dbReference type="OrthoDB" id="5384020at2759"/>
<dbReference type="InParanoid" id="A0A3N4KQZ0"/>
<reference evidence="2 3" key="1">
    <citation type="journal article" date="2018" name="Nat. Ecol. Evol.">
        <title>Pezizomycetes genomes reveal the molecular basis of ectomycorrhizal truffle lifestyle.</title>
        <authorList>
            <person name="Murat C."/>
            <person name="Payen T."/>
            <person name="Noel B."/>
            <person name="Kuo A."/>
            <person name="Morin E."/>
            <person name="Chen J."/>
            <person name="Kohler A."/>
            <person name="Krizsan K."/>
            <person name="Balestrini R."/>
            <person name="Da Silva C."/>
            <person name="Montanini B."/>
            <person name="Hainaut M."/>
            <person name="Levati E."/>
            <person name="Barry K.W."/>
            <person name="Belfiori B."/>
            <person name="Cichocki N."/>
            <person name="Clum A."/>
            <person name="Dockter R.B."/>
            <person name="Fauchery L."/>
            <person name="Guy J."/>
            <person name="Iotti M."/>
            <person name="Le Tacon F."/>
            <person name="Lindquist E.A."/>
            <person name="Lipzen A."/>
            <person name="Malagnac F."/>
            <person name="Mello A."/>
            <person name="Molinier V."/>
            <person name="Miyauchi S."/>
            <person name="Poulain J."/>
            <person name="Riccioni C."/>
            <person name="Rubini A."/>
            <person name="Sitrit Y."/>
            <person name="Splivallo R."/>
            <person name="Traeger S."/>
            <person name="Wang M."/>
            <person name="Zifcakova L."/>
            <person name="Wipf D."/>
            <person name="Zambonelli A."/>
            <person name="Paolocci F."/>
            <person name="Nowrousian M."/>
            <person name="Ottonello S."/>
            <person name="Baldrian P."/>
            <person name="Spatafora J.W."/>
            <person name="Henrissat B."/>
            <person name="Nagy L.G."/>
            <person name="Aury J.M."/>
            <person name="Wincker P."/>
            <person name="Grigoriev I.V."/>
            <person name="Bonfante P."/>
            <person name="Martin F.M."/>
        </authorList>
    </citation>
    <scope>NUCLEOTIDE SEQUENCE [LARGE SCALE GENOMIC DNA]</scope>
    <source>
        <strain evidence="2 3">CCBAS932</strain>
    </source>
</reference>
<evidence type="ECO:0000313" key="3">
    <source>
        <dbReference type="Proteomes" id="UP000277580"/>
    </source>
</evidence>
<evidence type="ECO:0000256" key="1">
    <source>
        <dbReference type="SAM" id="MobiDB-lite"/>
    </source>
</evidence>
<dbReference type="AlphaFoldDB" id="A0A3N4KQZ0"/>
<evidence type="ECO:0000313" key="2">
    <source>
        <dbReference type="EMBL" id="RPB12896.1"/>
    </source>
</evidence>
<organism evidence="2 3">
    <name type="scientific">Morchella conica CCBAS932</name>
    <dbReference type="NCBI Taxonomy" id="1392247"/>
    <lineage>
        <taxon>Eukaryota</taxon>
        <taxon>Fungi</taxon>
        <taxon>Dikarya</taxon>
        <taxon>Ascomycota</taxon>
        <taxon>Pezizomycotina</taxon>
        <taxon>Pezizomycetes</taxon>
        <taxon>Pezizales</taxon>
        <taxon>Morchellaceae</taxon>
        <taxon>Morchella</taxon>
    </lineage>
</organism>
<feature type="compositionally biased region" description="Polar residues" evidence="1">
    <location>
        <begin position="54"/>
        <end position="65"/>
    </location>
</feature>
<proteinExistence type="predicted"/>
<keyword evidence="3" id="KW-1185">Reference proteome</keyword>
<feature type="compositionally biased region" description="Low complexity" evidence="1">
    <location>
        <begin position="79"/>
        <end position="89"/>
    </location>
</feature>
<dbReference type="EMBL" id="ML119126">
    <property type="protein sequence ID" value="RPB12896.1"/>
    <property type="molecule type" value="Genomic_DNA"/>
</dbReference>